<dbReference type="PANTHER" id="PTHR14817">
    <property type="entry name" value="COILED-COIL DOMAIN-CONTAINING PROTEIN 15"/>
    <property type="match status" value="1"/>
</dbReference>
<feature type="region of interest" description="Disordered" evidence="1">
    <location>
        <begin position="1"/>
        <end position="36"/>
    </location>
</feature>
<proteinExistence type="predicted"/>
<comment type="caution">
    <text evidence="2">The sequence shown here is derived from an EMBL/GenBank/DDBJ whole genome shotgun (WGS) entry which is preliminary data.</text>
</comment>
<accession>A0AAE0PW55</accession>
<reference evidence="2" key="1">
    <citation type="submission" date="2023-06" db="EMBL/GenBank/DDBJ databases">
        <title>Male Hemibagrus guttatus genome.</title>
        <authorList>
            <person name="Bian C."/>
        </authorList>
    </citation>
    <scope>NUCLEOTIDE SEQUENCE</scope>
    <source>
        <strain evidence="2">Male_cb2023</strain>
        <tissue evidence="2">Muscle</tissue>
    </source>
</reference>
<dbReference type="AlphaFoldDB" id="A0AAE0PW55"/>
<name>A0AAE0PW55_9TELE</name>
<feature type="region of interest" description="Disordered" evidence="1">
    <location>
        <begin position="333"/>
        <end position="375"/>
    </location>
</feature>
<dbReference type="Proteomes" id="UP001274896">
    <property type="component" value="Unassembled WGS sequence"/>
</dbReference>
<evidence type="ECO:0000313" key="2">
    <source>
        <dbReference type="EMBL" id="KAK3509119.1"/>
    </source>
</evidence>
<evidence type="ECO:0000256" key="1">
    <source>
        <dbReference type="SAM" id="MobiDB-lite"/>
    </source>
</evidence>
<feature type="region of interest" description="Disordered" evidence="1">
    <location>
        <begin position="231"/>
        <end position="255"/>
    </location>
</feature>
<dbReference type="PANTHER" id="PTHR14817:SF2">
    <property type="entry name" value="COILED-COIL DOMAIN-CONTAINING PROTEIN 15"/>
    <property type="match status" value="1"/>
</dbReference>
<dbReference type="EMBL" id="JAUCMX010000027">
    <property type="protein sequence ID" value="KAK3509119.1"/>
    <property type="molecule type" value="Genomic_DNA"/>
</dbReference>
<feature type="compositionally biased region" description="Basic and acidic residues" evidence="1">
    <location>
        <begin position="350"/>
        <end position="365"/>
    </location>
</feature>
<dbReference type="GO" id="GO:0005813">
    <property type="term" value="C:centrosome"/>
    <property type="evidence" value="ECO:0007669"/>
    <property type="project" value="TreeGrafter"/>
</dbReference>
<organism evidence="2 3">
    <name type="scientific">Hemibagrus guttatus</name>
    <dbReference type="NCBI Taxonomy" id="175788"/>
    <lineage>
        <taxon>Eukaryota</taxon>
        <taxon>Metazoa</taxon>
        <taxon>Chordata</taxon>
        <taxon>Craniata</taxon>
        <taxon>Vertebrata</taxon>
        <taxon>Euteleostomi</taxon>
        <taxon>Actinopterygii</taxon>
        <taxon>Neopterygii</taxon>
        <taxon>Teleostei</taxon>
        <taxon>Ostariophysi</taxon>
        <taxon>Siluriformes</taxon>
        <taxon>Bagridae</taxon>
        <taxon>Hemibagrus</taxon>
    </lineage>
</organism>
<gene>
    <name evidence="2" type="ORF">QTP70_020230</name>
</gene>
<evidence type="ECO:0008006" key="4">
    <source>
        <dbReference type="Google" id="ProtNLM"/>
    </source>
</evidence>
<protein>
    <recommendedName>
        <fullName evidence="4">Coiled-coil domain-containing protein 15</fullName>
    </recommendedName>
</protein>
<evidence type="ECO:0000313" key="3">
    <source>
        <dbReference type="Proteomes" id="UP001274896"/>
    </source>
</evidence>
<feature type="compositionally biased region" description="Basic and acidic residues" evidence="1">
    <location>
        <begin position="8"/>
        <end position="22"/>
    </location>
</feature>
<keyword evidence="3" id="KW-1185">Reference proteome</keyword>
<feature type="compositionally biased region" description="Basic residues" evidence="1">
    <location>
        <begin position="336"/>
        <end position="349"/>
    </location>
</feature>
<dbReference type="InterPro" id="IPR037693">
    <property type="entry name" value="CCDC15"/>
</dbReference>
<sequence length="504" mass="58914">MSQPGNVKKSETNQKGRIKDGGQKLNTRTWRQQREMRVLAERNPAVVPVGAWVESGEEDQEHPAIRALLTEELLEETRRMKEESLRQFQDAVRRRVSEQARIRKQQQLQKSYKTVSNGTHTEKTKFQAERKCGVFQQSGDSIQRLTSHKSRFPPWPQRELTTCTPIACWVEAQELNVASSDDLNQYRHQLSRIMKQVRHRLAACQTVQESEEFSELPGGIWKVSPTRDKTVRRITEDDNGEEEGDEDGFGEEEELSLAGQLDRPVCVQNGKTVTFQNDVVQKRVSSEAPHPTSPDYRSAQVLWPREDQEEQKRQRLSQFLKYRRLFMDDERERAKEHQRRKKHLRRIARIKAEKEQQREEEERRMARAQQQEENQRQLAERELLILERLRLEEEEQQQEEERRARAKKSKETTRYAEALRAQIKEKLEQEKVELPPLCSCGESFWDSHPDTCANNCVFYNNLKAYAQALHSVLLSCELCEGGTGPGGFSRKIVRTLTHHSTSFI</sequence>
<feature type="compositionally biased region" description="Acidic residues" evidence="1">
    <location>
        <begin position="237"/>
        <end position="255"/>
    </location>
</feature>